<dbReference type="InterPro" id="IPR006813">
    <property type="entry name" value="Glyco_trans_17"/>
</dbReference>
<dbReference type="GO" id="GO:0006044">
    <property type="term" value="P:N-acetylglucosamine metabolic process"/>
    <property type="evidence" value="ECO:0007669"/>
    <property type="project" value="TreeGrafter"/>
</dbReference>
<dbReference type="EMBL" id="UINC01139936">
    <property type="protein sequence ID" value="SVD26784.1"/>
    <property type="molecule type" value="Genomic_DNA"/>
</dbReference>
<proteinExistence type="predicted"/>
<name>A0A382TXJ2_9ZZZZ</name>
<accession>A0A382TXJ2</accession>
<dbReference type="GO" id="GO:0003830">
    <property type="term" value="F:beta-1,4-mannosylglycoprotein 4-beta-N-acetylglucosaminyltransferase activity"/>
    <property type="evidence" value="ECO:0007669"/>
    <property type="project" value="InterPro"/>
</dbReference>
<sequence length="113" mass="13337">MAIYDCFQFFDEEHILDLRLNILDEFVDFFVFVESTTDHQGNPKKLNFDINKFQKFKKKIVYIVVDDTEESIKRPHIGGESLVEQHQRNSLMRGLKNCKDDDLIILSDVDEIP</sequence>
<evidence type="ECO:0000313" key="1">
    <source>
        <dbReference type="EMBL" id="SVD26784.1"/>
    </source>
</evidence>
<protein>
    <submittedName>
        <fullName evidence="1">Uncharacterized protein</fullName>
    </submittedName>
</protein>
<organism evidence="1">
    <name type="scientific">marine metagenome</name>
    <dbReference type="NCBI Taxonomy" id="408172"/>
    <lineage>
        <taxon>unclassified sequences</taxon>
        <taxon>metagenomes</taxon>
        <taxon>ecological metagenomes</taxon>
    </lineage>
</organism>
<dbReference type="Pfam" id="PF04724">
    <property type="entry name" value="Glyco_transf_17"/>
    <property type="match status" value="1"/>
</dbReference>
<dbReference type="PANTHER" id="PTHR12224">
    <property type="entry name" value="BETA-1,4-MANNOSYL-GLYCOPROTEIN BETA-1,4-N-ACETYLGLUCOSAMINYL-TRANSFERASE"/>
    <property type="match status" value="1"/>
</dbReference>
<reference evidence="1" key="1">
    <citation type="submission" date="2018-05" db="EMBL/GenBank/DDBJ databases">
        <authorList>
            <person name="Lanie J.A."/>
            <person name="Ng W.-L."/>
            <person name="Kazmierczak K.M."/>
            <person name="Andrzejewski T.M."/>
            <person name="Davidsen T.M."/>
            <person name="Wayne K.J."/>
            <person name="Tettelin H."/>
            <person name="Glass J.I."/>
            <person name="Rusch D."/>
            <person name="Podicherti R."/>
            <person name="Tsui H.-C.T."/>
            <person name="Winkler M.E."/>
        </authorList>
    </citation>
    <scope>NUCLEOTIDE SEQUENCE</scope>
</reference>
<feature type="non-terminal residue" evidence="1">
    <location>
        <position position="113"/>
    </location>
</feature>
<dbReference type="AlphaFoldDB" id="A0A382TXJ2"/>
<dbReference type="PANTHER" id="PTHR12224:SF0">
    <property type="entry name" value="BETA-1,4-MANNOSYL-GLYCOPROTEIN 4-BETA-N-ACETYLGLUCOSAMINYLTRANSFERASE"/>
    <property type="match status" value="1"/>
</dbReference>
<dbReference type="GO" id="GO:0016020">
    <property type="term" value="C:membrane"/>
    <property type="evidence" value="ECO:0007669"/>
    <property type="project" value="InterPro"/>
</dbReference>
<gene>
    <name evidence="1" type="ORF">METZ01_LOCUS379638</name>
</gene>